<keyword evidence="3" id="KW-0488">Methylation</keyword>
<evidence type="ECO:0000256" key="5">
    <source>
        <dbReference type="ARBA" id="ARBA00022989"/>
    </source>
</evidence>
<keyword evidence="4 8" id="KW-0812">Transmembrane</keyword>
<sequence length="159" mass="16794">MVQALKAKMKEQKGFTLIELLAVIVILGIIAAIAIPAIGNVISKSDNKSKVQDAIQIIDAAKLYVAEKSPTDTLYLSLNGTGAADGKEATPAALNSYLDRVKDDDFIVKVTYTPATATTAAKYKYSISNHVGAAVVKSIAEASKSTASADEKELVDYTN</sequence>
<dbReference type="GO" id="GO:0016020">
    <property type="term" value="C:membrane"/>
    <property type="evidence" value="ECO:0007669"/>
    <property type="project" value="UniProtKB-SubCell"/>
</dbReference>
<dbReference type="PROSITE" id="PS00409">
    <property type="entry name" value="PROKAR_NTER_METHYL"/>
    <property type="match status" value="1"/>
</dbReference>
<keyword evidence="10" id="KW-1185">Reference proteome</keyword>
<dbReference type="GO" id="GO:0015628">
    <property type="term" value="P:protein secretion by the type II secretion system"/>
    <property type="evidence" value="ECO:0007669"/>
    <property type="project" value="InterPro"/>
</dbReference>
<evidence type="ECO:0000256" key="8">
    <source>
        <dbReference type="SAM" id="Phobius"/>
    </source>
</evidence>
<feature type="transmembrane region" description="Helical" evidence="8">
    <location>
        <begin position="20"/>
        <end position="42"/>
    </location>
</feature>
<dbReference type="Pfam" id="PF07963">
    <property type="entry name" value="N_methyl"/>
    <property type="match status" value="1"/>
</dbReference>
<evidence type="ECO:0000256" key="4">
    <source>
        <dbReference type="ARBA" id="ARBA00022692"/>
    </source>
</evidence>
<dbReference type="InterPro" id="IPR045584">
    <property type="entry name" value="Pilin-like"/>
</dbReference>
<keyword evidence="7" id="KW-0178">Competence</keyword>
<comment type="caution">
    <text evidence="9">The sequence shown here is derived from an EMBL/GenBank/DDBJ whole genome shotgun (WGS) entry which is preliminary data.</text>
</comment>
<dbReference type="RefSeq" id="WP_315900373.1">
    <property type="nucleotide sequence ID" value="NZ_VIVN01000004.1"/>
</dbReference>
<evidence type="ECO:0000256" key="1">
    <source>
        <dbReference type="ARBA" id="ARBA00004167"/>
    </source>
</evidence>
<dbReference type="InterPro" id="IPR012902">
    <property type="entry name" value="N_methyl_site"/>
</dbReference>
<evidence type="ECO:0000256" key="7">
    <source>
        <dbReference type="ARBA" id="ARBA00023287"/>
    </source>
</evidence>
<dbReference type="InterPro" id="IPR002416">
    <property type="entry name" value="T2SS_protein-GspH"/>
</dbReference>
<evidence type="ECO:0000256" key="3">
    <source>
        <dbReference type="ARBA" id="ARBA00022481"/>
    </source>
</evidence>
<organism evidence="9 10">
    <name type="scientific">Neobacillus bataviensis</name>
    <dbReference type="NCBI Taxonomy" id="220685"/>
    <lineage>
        <taxon>Bacteria</taxon>
        <taxon>Bacillati</taxon>
        <taxon>Bacillota</taxon>
        <taxon>Bacilli</taxon>
        <taxon>Bacillales</taxon>
        <taxon>Bacillaceae</taxon>
        <taxon>Neobacillus</taxon>
    </lineage>
</organism>
<dbReference type="GO" id="GO:0030420">
    <property type="term" value="P:establishment of competence for transformation"/>
    <property type="evidence" value="ECO:0007669"/>
    <property type="project" value="UniProtKB-KW"/>
</dbReference>
<keyword evidence="5 8" id="KW-1133">Transmembrane helix</keyword>
<dbReference type="Proteomes" id="UP000319671">
    <property type="component" value="Unassembled WGS sequence"/>
</dbReference>
<dbReference type="EMBL" id="VIVN01000004">
    <property type="protein sequence ID" value="TWE02557.1"/>
    <property type="molecule type" value="Genomic_DNA"/>
</dbReference>
<dbReference type="PRINTS" id="PR00885">
    <property type="entry name" value="BCTERIALGSPH"/>
</dbReference>
<evidence type="ECO:0000313" key="10">
    <source>
        <dbReference type="Proteomes" id="UP000319671"/>
    </source>
</evidence>
<gene>
    <name evidence="9" type="ORF">FB550_104101</name>
</gene>
<dbReference type="Gene3D" id="3.30.700.10">
    <property type="entry name" value="Glycoprotein, Type 4 Pilin"/>
    <property type="match status" value="1"/>
</dbReference>
<dbReference type="SUPFAM" id="SSF54523">
    <property type="entry name" value="Pili subunits"/>
    <property type="match status" value="1"/>
</dbReference>
<dbReference type="GO" id="GO:0015627">
    <property type="term" value="C:type II protein secretion system complex"/>
    <property type="evidence" value="ECO:0007669"/>
    <property type="project" value="InterPro"/>
</dbReference>
<keyword evidence="6 8" id="KW-0472">Membrane</keyword>
<dbReference type="GO" id="GO:0009986">
    <property type="term" value="C:cell surface"/>
    <property type="evidence" value="ECO:0007669"/>
    <property type="project" value="UniProtKB-SubCell"/>
</dbReference>
<evidence type="ECO:0000256" key="2">
    <source>
        <dbReference type="ARBA" id="ARBA00004241"/>
    </source>
</evidence>
<dbReference type="PANTHER" id="PTHR30093">
    <property type="entry name" value="GENERAL SECRETION PATHWAY PROTEIN G"/>
    <property type="match status" value="1"/>
</dbReference>
<protein>
    <submittedName>
        <fullName evidence="9">Type IV pilus assembly protein PilA</fullName>
    </submittedName>
</protein>
<comment type="subcellular location">
    <subcellularLocation>
        <location evidence="2">Cell surface</location>
    </subcellularLocation>
    <subcellularLocation>
        <location evidence="1">Membrane</location>
        <topology evidence="1">Single-pass membrane protein</topology>
    </subcellularLocation>
</comment>
<evidence type="ECO:0000313" key="9">
    <source>
        <dbReference type="EMBL" id="TWE02557.1"/>
    </source>
</evidence>
<reference evidence="9 10" key="1">
    <citation type="submission" date="2019-06" db="EMBL/GenBank/DDBJ databases">
        <title>Sorghum-associated microbial communities from plants grown in Nebraska, USA.</title>
        <authorList>
            <person name="Schachtman D."/>
        </authorList>
    </citation>
    <scope>NUCLEOTIDE SEQUENCE [LARGE SCALE GENOMIC DNA]</scope>
    <source>
        <strain evidence="9 10">2482</strain>
    </source>
</reference>
<name>A0A561DGR6_9BACI</name>
<accession>A0A561DGR6</accession>
<dbReference type="PANTHER" id="PTHR30093:SF44">
    <property type="entry name" value="TYPE II SECRETION SYSTEM CORE PROTEIN G"/>
    <property type="match status" value="1"/>
</dbReference>
<evidence type="ECO:0000256" key="6">
    <source>
        <dbReference type="ARBA" id="ARBA00023136"/>
    </source>
</evidence>
<dbReference type="NCBIfam" id="TIGR02532">
    <property type="entry name" value="IV_pilin_GFxxxE"/>
    <property type="match status" value="1"/>
</dbReference>
<proteinExistence type="predicted"/>
<dbReference type="AlphaFoldDB" id="A0A561DGR6"/>